<dbReference type="SUPFAM" id="SSF46689">
    <property type="entry name" value="Homeodomain-like"/>
    <property type="match status" value="1"/>
</dbReference>
<dbReference type="EMBL" id="QQBC01000001">
    <property type="protein sequence ID" value="RDI68851.1"/>
    <property type="molecule type" value="Genomic_DNA"/>
</dbReference>
<evidence type="ECO:0000313" key="7">
    <source>
        <dbReference type="Proteomes" id="UP000254869"/>
    </source>
</evidence>
<dbReference type="InterPro" id="IPR049445">
    <property type="entry name" value="TetR_SbtR-like_C"/>
</dbReference>
<dbReference type="Gene3D" id="1.10.357.10">
    <property type="entry name" value="Tetracycline Repressor, domain 2"/>
    <property type="match status" value="1"/>
</dbReference>
<dbReference type="PANTHER" id="PTHR30055">
    <property type="entry name" value="HTH-TYPE TRANSCRIPTIONAL REGULATOR RUTR"/>
    <property type="match status" value="1"/>
</dbReference>
<keyword evidence="3" id="KW-0804">Transcription</keyword>
<reference evidence="6 7" key="1">
    <citation type="submission" date="2018-07" db="EMBL/GenBank/DDBJ databases">
        <title>Genomic Encyclopedia of Type Strains, Phase IV (KMG-IV): sequencing the most valuable type-strain genomes for metagenomic binning, comparative biology and taxonomic classification.</title>
        <authorList>
            <person name="Goeker M."/>
        </authorList>
    </citation>
    <scope>NUCLEOTIDE SEQUENCE [LARGE SCALE GENOMIC DNA]</scope>
    <source>
        <strain evidence="6 7">DSM 44290</strain>
    </source>
</reference>
<dbReference type="SUPFAM" id="SSF48498">
    <property type="entry name" value="Tetracyclin repressor-like, C-terminal domain"/>
    <property type="match status" value="1"/>
</dbReference>
<sequence>MQTDDARTTRKRRADAARNRDQVLDTATTLFTERGDDVQMADVARAAGVGVGTVYRHFPTRAALIEAVAERRFVEILDHARRSSLPNPDVRQALTDFLGHICQVHERGRALSSAIESVIGDTAPHGEIRTELIALGEELLARGRADGSIRTDATAADLYMIVGAVAAISRAGFGDWRRFIELTLDGLRPSA</sequence>
<dbReference type="STRING" id="1210086.GCA_001613105_00236"/>
<dbReference type="Pfam" id="PF00440">
    <property type="entry name" value="TetR_N"/>
    <property type="match status" value="1"/>
</dbReference>
<dbReference type="GO" id="GO:0003700">
    <property type="term" value="F:DNA-binding transcription factor activity"/>
    <property type="evidence" value="ECO:0007669"/>
    <property type="project" value="TreeGrafter"/>
</dbReference>
<dbReference type="InterPro" id="IPR009057">
    <property type="entry name" value="Homeodomain-like_sf"/>
</dbReference>
<dbReference type="InterPro" id="IPR050109">
    <property type="entry name" value="HTH-type_TetR-like_transc_reg"/>
</dbReference>
<evidence type="ECO:0000313" key="6">
    <source>
        <dbReference type="EMBL" id="RDI68851.1"/>
    </source>
</evidence>
<keyword evidence="1" id="KW-0805">Transcription regulation</keyword>
<dbReference type="PROSITE" id="PS50977">
    <property type="entry name" value="HTH_TETR_2"/>
    <property type="match status" value="1"/>
</dbReference>
<accession>A0A370IFD3</accession>
<name>A0A370IFD3_9NOCA</name>
<dbReference type="Proteomes" id="UP000254869">
    <property type="component" value="Unassembled WGS sequence"/>
</dbReference>
<dbReference type="InterPro" id="IPR001647">
    <property type="entry name" value="HTH_TetR"/>
</dbReference>
<dbReference type="PRINTS" id="PR00455">
    <property type="entry name" value="HTHTETR"/>
</dbReference>
<comment type="caution">
    <text evidence="6">The sequence shown here is derived from an EMBL/GenBank/DDBJ whole genome shotgun (WGS) entry which is preliminary data.</text>
</comment>
<dbReference type="InterPro" id="IPR036271">
    <property type="entry name" value="Tet_transcr_reg_TetR-rel_C_sf"/>
</dbReference>
<keyword evidence="2 4" id="KW-0238">DNA-binding</keyword>
<dbReference type="RefSeq" id="WP_067990471.1">
    <property type="nucleotide sequence ID" value="NZ_QQBC01000001.1"/>
</dbReference>
<proteinExistence type="predicted"/>
<evidence type="ECO:0000256" key="4">
    <source>
        <dbReference type="PROSITE-ProRule" id="PRU00335"/>
    </source>
</evidence>
<dbReference type="AlphaFoldDB" id="A0A370IFD3"/>
<gene>
    <name evidence="6" type="ORF">DFR76_101387</name>
</gene>
<dbReference type="Pfam" id="PF21597">
    <property type="entry name" value="TetR_C_43"/>
    <property type="match status" value="1"/>
</dbReference>
<keyword evidence="7" id="KW-1185">Reference proteome</keyword>
<evidence type="ECO:0000256" key="1">
    <source>
        <dbReference type="ARBA" id="ARBA00023015"/>
    </source>
</evidence>
<feature type="domain" description="HTH tetR-type" evidence="5">
    <location>
        <begin position="17"/>
        <end position="76"/>
    </location>
</feature>
<dbReference type="PANTHER" id="PTHR30055:SF234">
    <property type="entry name" value="HTH-TYPE TRANSCRIPTIONAL REGULATOR BETI"/>
    <property type="match status" value="1"/>
</dbReference>
<protein>
    <submittedName>
        <fullName evidence="6">TetR family transcriptional regulator</fullName>
    </submittedName>
</protein>
<evidence type="ECO:0000259" key="5">
    <source>
        <dbReference type="PROSITE" id="PS50977"/>
    </source>
</evidence>
<evidence type="ECO:0000256" key="3">
    <source>
        <dbReference type="ARBA" id="ARBA00023163"/>
    </source>
</evidence>
<feature type="DNA-binding region" description="H-T-H motif" evidence="4">
    <location>
        <begin position="39"/>
        <end position="58"/>
    </location>
</feature>
<organism evidence="6 7">
    <name type="scientific">Nocardia pseudobrasiliensis</name>
    <dbReference type="NCBI Taxonomy" id="45979"/>
    <lineage>
        <taxon>Bacteria</taxon>
        <taxon>Bacillati</taxon>
        <taxon>Actinomycetota</taxon>
        <taxon>Actinomycetes</taxon>
        <taxon>Mycobacteriales</taxon>
        <taxon>Nocardiaceae</taxon>
        <taxon>Nocardia</taxon>
    </lineage>
</organism>
<dbReference type="GO" id="GO:0000976">
    <property type="term" value="F:transcription cis-regulatory region binding"/>
    <property type="evidence" value="ECO:0007669"/>
    <property type="project" value="TreeGrafter"/>
</dbReference>
<evidence type="ECO:0000256" key="2">
    <source>
        <dbReference type="ARBA" id="ARBA00023125"/>
    </source>
</evidence>